<dbReference type="EMBL" id="CAFBMO010000009">
    <property type="protein sequence ID" value="CAB4898687.1"/>
    <property type="molecule type" value="Genomic_DNA"/>
</dbReference>
<reference evidence="3" key="1">
    <citation type="submission" date="2020-05" db="EMBL/GenBank/DDBJ databases">
        <authorList>
            <person name="Chiriac C."/>
            <person name="Salcher M."/>
            <person name="Ghai R."/>
            <person name="Kavagutti S V."/>
        </authorList>
    </citation>
    <scope>NUCLEOTIDE SEQUENCE</scope>
</reference>
<feature type="domain" description="Thioredoxin-like fold" evidence="2">
    <location>
        <begin position="92"/>
        <end position="247"/>
    </location>
</feature>
<evidence type="ECO:0000313" key="3">
    <source>
        <dbReference type="EMBL" id="CAB4621348.1"/>
    </source>
</evidence>
<organism evidence="3">
    <name type="scientific">freshwater metagenome</name>
    <dbReference type="NCBI Taxonomy" id="449393"/>
    <lineage>
        <taxon>unclassified sequences</taxon>
        <taxon>metagenomes</taxon>
        <taxon>ecological metagenomes</taxon>
    </lineage>
</organism>
<dbReference type="AlphaFoldDB" id="A0A6J6IG19"/>
<evidence type="ECO:0000256" key="1">
    <source>
        <dbReference type="SAM" id="Phobius"/>
    </source>
</evidence>
<protein>
    <submittedName>
        <fullName evidence="3">Unannotated protein</fullName>
    </submittedName>
</protein>
<dbReference type="InterPro" id="IPR012336">
    <property type="entry name" value="Thioredoxin-like_fold"/>
</dbReference>
<proteinExistence type="predicted"/>
<evidence type="ECO:0000313" key="4">
    <source>
        <dbReference type="EMBL" id="CAB4898687.1"/>
    </source>
</evidence>
<gene>
    <name evidence="3" type="ORF">UFOPK1908_00815</name>
    <name evidence="4" type="ORF">UFOPK3576_00340</name>
</gene>
<keyword evidence="1" id="KW-1133">Transmembrane helix</keyword>
<sequence>MSNANNDRRASAAAARAAAVGGDKKRERVMRIVGAAVVLVVVIGIILIAVVAKNSSKTPVVTPTVDPNAAIPTSVFAGSSKYAFGVPFGTGSANVPVLEIWEDFQCPSCEAVEKANGAGIEELAAAGKVQLIWRPTTFLDKNLANDSSARATAAWGCAIDQGKSREYHNAVYANPPSSEGVGFTNDVLLSFASDAGIEGANMDKFKTCFEAQKYLSWAANSTDAFYKSGAQGTPYGVLNGKPLDNATLADKAKLDAAVAAATSGQ</sequence>
<dbReference type="EMBL" id="CAEZVB010000033">
    <property type="protein sequence ID" value="CAB4621348.1"/>
    <property type="molecule type" value="Genomic_DNA"/>
</dbReference>
<dbReference type="InterPro" id="IPR036249">
    <property type="entry name" value="Thioredoxin-like_sf"/>
</dbReference>
<keyword evidence="1" id="KW-0472">Membrane</keyword>
<dbReference type="Pfam" id="PF13462">
    <property type="entry name" value="Thioredoxin_4"/>
    <property type="match status" value="1"/>
</dbReference>
<dbReference type="Gene3D" id="3.40.30.10">
    <property type="entry name" value="Glutaredoxin"/>
    <property type="match status" value="1"/>
</dbReference>
<dbReference type="SUPFAM" id="SSF52833">
    <property type="entry name" value="Thioredoxin-like"/>
    <property type="match status" value="1"/>
</dbReference>
<evidence type="ECO:0000259" key="2">
    <source>
        <dbReference type="Pfam" id="PF13462"/>
    </source>
</evidence>
<feature type="transmembrane region" description="Helical" evidence="1">
    <location>
        <begin position="32"/>
        <end position="52"/>
    </location>
</feature>
<accession>A0A6J6IG19</accession>
<keyword evidence="1" id="KW-0812">Transmembrane</keyword>
<name>A0A6J6IG19_9ZZZZ</name>